<feature type="transmembrane region" description="Helical" evidence="1">
    <location>
        <begin position="201"/>
        <end position="220"/>
    </location>
</feature>
<feature type="transmembrane region" description="Helical" evidence="1">
    <location>
        <begin position="329"/>
        <end position="350"/>
    </location>
</feature>
<accession>A0A381Q535</accession>
<dbReference type="EMBL" id="UINC01001172">
    <property type="protein sequence ID" value="SUZ73207.1"/>
    <property type="molecule type" value="Genomic_DNA"/>
</dbReference>
<dbReference type="AlphaFoldDB" id="A0A381Q535"/>
<protein>
    <recommendedName>
        <fullName evidence="3">Metal transporter</fullName>
    </recommendedName>
</protein>
<evidence type="ECO:0008006" key="3">
    <source>
        <dbReference type="Google" id="ProtNLM"/>
    </source>
</evidence>
<feature type="transmembrane region" description="Helical" evidence="1">
    <location>
        <begin position="362"/>
        <end position="382"/>
    </location>
</feature>
<feature type="transmembrane region" description="Helical" evidence="1">
    <location>
        <begin position="136"/>
        <end position="160"/>
    </location>
</feature>
<evidence type="ECO:0000313" key="2">
    <source>
        <dbReference type="EMBL" id="SUZ73207.1"/>
    </source>
</evidence>
<keyword evidence="1" id="KW-1133">Transmembrane helix</keyword>
<proteinExistence type="predicted"/>
<gene>
    <name evidence="2" type="ORF">METZ01_LOCUS26061</name>
</gene>
<feature type="transmembrane region" description="Helical" evidence="1">
    <location>
        <begin position="172"/>
        <end position="195"/>
    </location>
</feature>
<feature type="transmembrane region" description="Helical" evidence="1">
    <location>
        <begin position="261"/>
        <end position="280"/>
    </location>
</feature>
<keyword evidence="1" id="KW-0812">Transmembrane</keyword>
<feature type="transmembrane region" description="Helical" evidence="1">
    <location>
        <begin position="301"/>
        <end position="323"/>
    </location>
</feature>
<keyword evidence="1" id="KW-0472">Membrane</keyword>
<sequence length="383" mass="39603">MALAAKGLLPLLLLAGLLAVFLRFGPVGVFRAAFPPIEELTFGRIAFPQPGLIRVHMVNGGPEPVTVAQVMLDDAYWEHTVVPDREVGRLDDIMIEIPYPWVDGDPLIVTVVSSTGVTFTQEVAVATQSPEINRSYVVTFALLGVYVGVVPVFLGLLWLPFIAGVSQRWIDFFLSFTVGLLLFLGVDALEGAFALTGRVASAFQGVGLIVLGMVGAPLVIHAVGRIGRGDSAITPLGISTLIAIGIGLHNLGEGLAIGSSYAVGEVALGTSLVFGFLLHNTTEGLGIVAPLARSRPSYGKLAALGLIAGVPTIFGAWIGGFSYSPTASVLFLAIGAGAIVQVIAVLGRSMGSGGREGFKGPLNAAGVVAGLIVMYATGLFVAA</sequence>
<feature type="transmembrane region" description="Helical" evidence="1">
    <location>
        <begin position="232"/>
        <end position="249"/>
    </location>
</feature>
<name>A0A381Q535_9ZZZZ</name>
<evidence type="ECO:0000256" key="1">
    <source>
        <dbReference type="SAM" id="Phobius"/>
    </source>
</evidence>
<organism evidence="2">
    <name type="scientific">marine metagenome</name>
    <dbReference type="NCBI Taxonomy" id="408172"/>
    <lineage>
        <taxon>unclassified sequences</taxon>
        <taxon>metagenomes</taxon>
        <taxon>ecological metagenomes</taxon>
    </lineage>
</organism>
<reference evidence="2" key="1">
    <citation type="submission" date="2018-05" db="EMBL/GenBank/DDBJ databases">
        <authorList>
            <person name="Lanie J.A."/>
            <person name="Ng W.-L."/>
            <person name="Kazmierczak K.M."/>
            <person name="Andrzejewski T.M."/>
            <person name="Davidsen T.M."/>
            <person name="Wayne K.J."/>
            <person name="Tettelin H."/>
            <person name="Glass J.I."/>
            <person name="Rusch D."/>
            <person name="Podicherti R."/>
            <person name="Tsui H.-C.T."/>
            <person name="Winkler M.E."/>
        </authorList>
    </citation>
    <scope>NUCLEOTIDE SEQUENCE</scope>
</reference>